<evidence type="ECO:0000256" key="3">
    <source>
        <dbReference type="ARBA" id="ARBA00012560"/>
    </source>
</evidence>
<dbReference type="EC" id="2.4.1.25" evidence="3"/>
<name>U6LXI2_EIMMA</name>
<sequence>MDFMYEGRNAGVLLHLTSLPSKCGIVGDFGESAEPFLAYLKEAGFSYWQVLPVGPCTYSQSQPGCPYLSTSSFALNPLLVCPAGLVSLGLVTVEEVSQLVTKWQAKQEERKALRAECSSQDTVECCDFVDYHVAKGYKDELLAIAYNAFIRKAPTEEYEEFCKSNKFWLDGYVLFEAIQARHPQASSWLEWPEEFRSYKSLQKNESLLQSLELLKPDQNSSEQKTAGPIEQLLPQFHRFVQFILSQQWSQLRRQANKNGIKIMGDIAFYVNMHSSDAWSNSEMFQMDSTTNKPLYVSGVPPDYFSAEGQLWGHPVYAWEAHERTNFSWWTRRLAKSFEKFDACRLDHFRGFESYWRVPYDFAVQYKSARNGEWVQGPGTKLFDGIFKNMGWENPRVNVATAYSEALSKHTKPPTIKKRLANIISKHAASKSKPLKKNSGAPHSFGMPGGGEPSQPAPLLIAEDLGFITPEIVALRDKYSIFSMRVMQFAWADKEKGLRCEHLPYNHTRDCVVYTGTHDNSTSQSWWKAASAEEKKHLLSYLGLSEESPNFAPHRVLTHLALLSVANLVILPVQDILGLDDRARFNLPGVDSPKNWSWKLNSLEPLYAPGNLNPLREMLILSNRSITSE</sequence>
<dbReference type="Proteomes" id="UP000030763">
    <property type="component" value="Unassembled WGS sequence"/>
</dbReference>
<evidence type="ECO:0000256" key="2">
    <source>
        <dbReference type="ARBA" id="ARBA00005684"/>
    </source>
</evidence>
<evidence type="ECO:0000256" key="4">
    <source>
        <dbReference type="ARBA" id="ARBA00022676"/>
    </source>
</evidence>
<dbReference type="PANTHER" id="PTHR32438">
    <property type="entry name" value="4-ALPHA-GLUCANOTRANSFERASE DPE1, CHLOROPLASTIC/AMYLOPLASTIC"/>
    <property type="match status" value="1"/>
</dbReference>
<evidence type="ECO:0000256" key="7">
    <source>
        <dbReference type="ARBA" id="ARBA00031423"/>
    </source>
</evidence>
<reference evidence="10" key="2">
    <citation type="submission" date="2013-10" db="EMBL/GenBank/DDBJ databases">
        <authorList>
            <person name="Aslett M."/>
        </authorList>
    </citation>
    <scope>NUCLEOTIDE SEQUENCE [LARGE SCALE GENOMIC DNA]</scope>
    <source>
        <strain evidence="10">Weybridge</strain>
    </source>
</reference>
<evidence type="ECO:0000313" key="10">
    <source>
        <dbReference type="EMBL" id="CDJ56456.1"/>
    </source>
</evidence>
<dbReference type="InterPro" id="IPR003385">
    <property type="entry name" value="Glyco_hydro_77"/>
</dbReference>
<evidence type="ECO:0000256" key="5">
    <source>
        <dbReference type="ARBA" id="ARBA00022679"/>
    </source>
</evidence>
<dbReference type="Pfam" id="PF02446">
    <property type="entry name" value="Glyco_hydro_77"/>
    <property type="match status" value="1"/>
</dbReference>
<reference evidence="10" key="1">
    <citation type="submission" date="2013-10" db="EMBL/GenBank/DDBJ databases">
        <title>Genomic analysis of the causative agents of coccidiosis in chickens.</title>
        <authorList>
            <person name="Reid A.J."/>
            <person name="Blake D."/>
            <person name="Billington K."/>
            <person name="Browne H."/>
            <person name="Dunn M."/>
            <person name="Hung S."/>
            <person name="Kawahara F."/>
            <person name="Miranda-Saavedra D."/>
            <person name="Mourier T."/>
            <person name="Nagra H."/>
            <person name="Otto T.D."/>
            <person name="Rawlings N."/>
            <person name="Sanchez A."/>
            <person name="Sanders M."/>
            <person name="Subramaniam C."/>
            <person name="Tay Y."/>
            <person name="Dear P."/>
            <person name="Doerig C."/>
            <person name="Gruber A."/>
            <person name="Parkinson J."/>
            <person name="Shirley M."/>
            <person name="Wan K.L."/>
            <person name="Berriman M."/>
            <person name="Tomley F."/>
            <person name="Pain A."/>
        </authorList>
    </citation>
    <scope>NUCLEOTIDE SEQUENCE [LARGE SCALE GENOMIC DNA]</scope>
    <source>
        <strain evidence="10">Weybridge</strain>
    </source>
</reference>
<comment type="similarity">
    <text evidence="2">Belongs to the disproportionating enzyme family.</text>
</comment>
<dbReference type="PANTHER" id="PTHR32438:SF5">
    <property type="entry name" value="4-ALPHA-GLUCANOTRANSFERASE DPE1, CHLOROPLASTIC_AMYLOPLASTIC"/>
    <property type="match status" value="1"/>
</dbReference>
<evidence type="ECO:0000256" key="8">
    <source>
        <dbReference type="ARBA" id="ARBA00031501"/>
    </source>
</evidence>
<dbReference type="GO" id="GO:0005975">
    <property type="term" value="P:carbohydrate metabolic process"/>
    <property type="evidence" value="ECO:0007669"/>
    <property type="project" value="InterPro"/>
</dbReference>
<protein>
    <recommendedName>
        <fullName evidence="3">4-alpha-glucanotransferase</fullName>
        <ecNumber evidence="3">2.4.1.25</ecNumber>
    </recommendedName>
    <alternativeName>
        <fullName evidence="7">Amylomaltase</fullName>
    </alternativeName>
    <alternativeName>
        <fullName evidence="8">Disproportionating enzyme</fullName>
    </alternativeName>
</protein>
<dbReference type="GeneID" id="25334306"/>
<evidence type="ECO:0000256" key="1">
    <source>
        <dbReference type="ARBA" id="ARBA00000439"/>
    </source>
</evidence>
<dbReference type="RefSeq" id="XP_013333107.1">
    <property type="nucleotide sequence ID" value="XM_013477653.1"/>
</dbReference>
<gene>
    <name evidence="10" type="ORF">EMWEY_00003200</name>
</gene>
<evidence type="ECO:0000256" key="6">
    <source>
        <dbReference type="ARBA" id="ARBA00023277"/>
    </source>
</evidence>
<evidence type="ECO:0000256" key="9">
    <source>
        <dbReference type="SAM" id="MobiDB-lite"/>
    </source>
</evidence>
<dbReference type="AlphaFoldDB" id="U6LXI2"/>
<dbReference type="OMA" id="SWWIRRI"/>
<dbReference type="SUPFAM" id="SSF51445">
    <property type="entry name" value="(Trans)glycosidases"/>
    <property type="match status" value="1"/>
</dbReference>
<dbReference type="Gene3D" id="3.20.20.80">
    <property type="entry name" value="Glycosidases"/>
    <property type="match status" value="2"/>
</dbReference>
<keyword evidence="6" id="KW-0119">Carbohydrate metabolism</keyword>
<accession>U6LXI2</accession>
<keyword evidence="4" id="KW-0328">Glycosyltransferase</keyword>
<keyword evidence="5 10" id="KW-0808">Transferase</keyword>
<dbReference type="GO" id="GO:0004134">
    <property type="term" value="F:4-alpha-glucanotransferase activity"/>
    <property type="evidence" value="ECO:0007669"/>
    <property type="project" value="UniProtKB-EC"/>
</dbReference>
<keyword evidence="11" id="KW-1185">Reference proteome</keyword>
<dbReference type="EMBL" id="HG718947">
    <property type="protein sequence ID" value="CDJ56456.1"/>
    <property type="molecule type" value="Genomic_DNA"/>
</dbReference>
<organism evidence="10 11">
    <name type="scientific">Eimeria maxima</name>
    <name type="common">Coccidian parasite</name>
    <dbReference type="NCBI Taxonomy" id="5804"/>
    <lineage>
        <taxon>Eukaryota</taxon>
        <taxon>Sar</taxon>
        <taxon>Alveolata</taxon>
        <taxon>Apicomplexa</taxon>
        <taxon>Conoidasida</taxon>
        <taxon>Coccidia</taxon>
        <taxon>Eucoccidiorida</taxon>
        <taxon>Eimeriorina</taxon>
        <taxon>Eimeriidae</taxon>
        <taxon>Eimeria</taxon>
    </lineage>
</organism>
<dbReference type="InterPro" id="IPR017853">
    <property type="entry name" value="GH"/>
</dbReference>
<feature type="region of interest" description="Disordered" evidence="9">
    <location>
        <begin position="428"/>
        <end position="452"/>
    </location>
</feature>
<proteinExistence type="inferred from homology"/>
<evidence type="ECO:0000313" key="11">
    <source>
        <dbReference type="Proteomes" id="UP000030763"/>
    </source>
</evidence>
<dbReference type="VEuPathDB" id="ToxoDB:EMWEY_00003200"/>
<dbReference type="OrthoDB" id="6123450at2759"/>
<comment type="catalytic activity">
    <reaction evidence="1">
        <text>Transfers a segment of a (1-&gt;4)-alpha-D-glucan to a new position in an acceptor, which may be glucose or a (1-&gt;4)-alpha-D-glucan.</text>
        <dbReference type="EC" id="2.4.1.25"/>
    </reaction>
</comment>